<accession>A0A4R4FI05</accession>
<gene>
    <name evidence="1" type="ORF">E1963_06875</name>
</gene>
<evidence type="ECO:0000313" key="2">
    <source>
        <dbReference type="Proteomes" id="UP000295710"/>
    </source>
</evidence>
<keyword evidence="2" id="KW-1185">Reference proteome</keyword>
<evidence type="ECO:0000313" key="1">
    <source>
        <dbReference type="EMBL" id="TDA22466.1"/>
    </source>
</evidence>
<protein>
    <submittedName>
        <fullName evidence="1">Uncharacterized protein</fullName>
    </submittedName>
</protein>
<dbReference type="EMBL" id="SMMX01000004">
    <property type="protein sequence ID" value="TDA22466.1"/>
    <property type="molecule type" value="Genomic_DNA"/>
</dbReference>
<dbReference type="RefSeq" id="WP_132276563.1">
    <property type="nucleotide sequence ID" value="NZ_JAOBST010000009.1"/>
</dbReference>
<sequence>MVRSMAKEELMRHGCLWAGNVQEAFETFESVIISAGSREKMTAYFDRILAVNEDAAYADFYYPVLEEDQKQKFLSGLDSRQMAVLRRMETGSRQVYYRADREIMEVLLEITVTGWLFSTFYFAHKKAIIWGNYNMEFPVFCENRETLACYTGLAKECGLECHE</sequence>
<proteinExistence type="predicted"/>
<name>A0A4R4FI05_9FIRM</name>
<organism evidence="1 2">
    <name type="scientific">Extibacter muris</name>
    <dbReference type="NCBI Taxonomy" id="1796622"/>
    <lineage>
        <taxon>Bacteria</taxon>
        <taxon>Bacillati</taxon>
        <taxon>Bacillota</taxon>
        <taxon>Clostridia</taxon>
        <taxon>Lachnospirales</taxon>
        <taxon>Lachnospiraceae</taxon>
        <taxon>Extibacter</taxon>
    </lineage>
</organism>
<dbReference type="AlphaFoldDB" id="A0A4R4FI05"/>
<comment type="caution">
    <text evidence="1">The sequence shown here is derived from an EMBL/GenBank/DDBJ whole genome shotgun (WGS) entry which is preliminary data.</text>
</comment>
<reference evidence="1 2" key="1">
    <citation type="journal article" date="2016" name="Nat. Microbiol.">
        <title>The Mouse Intestinal Bacterial Collection (miBC) provides host-specific insight into cultured diversity and functional potential of the gut microbiota.</title>
        <authorList>
            <person name="Lagkouvardos I."/>
            <person name="Pukall R."/>
            <person name="Abt B."/>
            <person name="Foesel B.U."/>
            <person name="Meier-Kolthoff J.P."/>
            <person name="Kumar N."/>
            <person name="Bresciani A."/>
            <person name="Martinez I."/>
            <person name="Just S."/>
            <person name="Ziegler C."/>
            <person name="Brugiroux S."/>
            <person name="Garzetti D."/>
            <person name="Wenning M."/>
            <person name="Bui T.P."/>
            <person name="Wang J."/>
            <person name="Hugenholtz F."/>
            <person name="Plugge C.M."/>
            <person name="Peterson D.A."/>
            <person name="Hornef M.W."/>
            <person name="Baines J.F."/>
            <person name="Smidt H."/>
            <person name="Walter J."/>
            <person name="Kristiansen K."/>
            <person name="Nielsen H.B."/>
            <person name="Haller D."/>
            <person name="Overmann J."/>
            <person name="Stecher B."/>
            <person name="Clavel T."/>
        </authorList>
    </citation>
    <scope>NUCLEOTIDE SEQUENCE [LARGE SCALE GENOMIC DNA]</scope>
    <source>
        <strain evidence="1 2">DSM 28560</strain>
    </source>
</reference>
<dbReference type="Proteomes" id="UP000295710">
    <property type="component" value="Unassembled WGS sequence"/>
</dbReference>